<evidence type="ECO:0000313" key="1">
    <source>
        <dbReference type="EMBL" id="KKN42273.1"/>
    </source>
</evidence>
<name>A0A0F9TLI1_9ZZZZ</name>
<dbReference type="AlphaFoldDB" id="A0A0F9TLI1"/>
<organism evidence="1">
    <name type="scientific">marine sediment metagenome</name>
    <dbReference type="NCBI Taxonomy" id="412755"/>
    <lineage>
        <taxon>unclassified sequences</taxon>
        <taxon>metagenomes</taxon>
        <taxon>ecological metagenomes</taxon>
    </lineage>
</organism>
<reference evidence="1" key="1">
    <citation type="journal article" date="2015" name="Nature">
        <title>Complex archaea that bridge the gap between prokaryotes and eukaryotes.</title>
        <authorList>
            <person name="Spang A."/>
            <person name="Saw J.H."/>
            <person name="Jorgensen S.L."/>
            <person name="Zaremba-Niedzwiedzka K."/>
            <person name="Martijn J."/>
            <person name="Lind A.E."/>
            <person name="van Eijk R."/>
            <person name="Schleper C."/>
            <person name="Guy L."/>
            <person name="Ettema T.J."/>
        </authorList>
    </citation>
    <scope>NUCLEOTIDE SEQUENCE</scope>
</reference>
<comment type="caution">
    <text evidence="1">The sequence shown here is derived from an EMBL/GenBank/DDBJ whole genome shotgun (WGS) entry which is preliminary data.</text>
</comment>
<protein>
    <submittedName>
        <fullName evidence="1">Uncharacterized protein</fullName>
    </submittedName>
</protein>
<accession>A0A0F9TLI1</accession>
<proteinExistence type="predicted"/>
<sequence>MGLSDRQRLKFYRDKDRGNKIKNVILKNVRKKQHIVHGARALNEFFPPFLDRPTEDYDVFSSTPKRTAEKVEKRLDKRFGGDFFRTEPAKFKGTVKIKSNVTERTIADYTNPKRDIQHTKRRGIKYANFKHFKKRIKESLADPKNRFRHDKDRETLRRIKLTEKLRTKKRKRAREAKTFTELLPDIPKRGFRFL</sequence>
<dbReference type="EMBL" id="LAZR01001591">
    <property type="protein sequence ID" value="KKN42273.1"/>
    <property type="molecule type" value="Genomic_DNA"/>
</dbReference>
<gene>
    <name evidence="1" type="ORF">LCGC14_0714730</name>
</gene>